<feature type="active site" description="Proton acceptor" evidence="3">
    <location>
        <position position="581"/>
    </location>
</feature>
<feature type="binding site" evidence="4">
    <location>
        <begin position="582"/>
        <end position="583"/>
    </location>
    <ligand>
        <name>FAD</name>
        <dbReference type="ChEBI" id="CHEBI:57692"/>
    </ligand>
</feature>
<evidence type="ECO:0000313" key="7">
    <source>
        <dbReference type="Proteomes" id="UP000651452"/>
    </source>
</evidence>
<dbReference type="Gene3D" id="3.50.50.60">
    <property type="entry name" value="FAD/NAD(P)-binding domain"/>
    <property type="match status" value="1"/>
</dbReference>
<gene>
    <name evidence="6" type="ORF">EKO04_011482</name>
</gene>
<evidence type="ECO:0000256" key="1">
    <source>
        <dbReference type="ARBA" id="ARBA00010790"/>
    </source>
</evidence>
<evidence type="ECO:0000256" key="4">
    <source>
        <dbReference type="PIRSR" id="PIRSR000137-2"/>
    </source>
</evidence>
<evidence type="ECO:0000256" key="2">
    <source>
        <dbReference type="ARBA" id="ARBA00023180"/>
    </source>
</evidence>
<dbReference type="AlphaFoldDB" id="A0A8H7ISI7"/>
<keyword evidence="4" id="KW-0274">FAD</keyword>
<feature type="active site" description="Proton donor" evidence="3">
    <location>
        <position position="537"/>
    </location>
</feature>
<evidence type="ECO:0000256" key="3">
    <source>
        <dbReference type="PIRSR" id="PIRSR000137-1"/>
    </source>
</evidence>
<keyword evidence="4" id="KW-0285">Flavoprotein</keyword>
<protein>
    <recommendedName>
        <fullName evidence="5">Glucose-methanol-choline oxidoreductase N-terminal domain-containing protein</fullName>
    </recommendedName>
</protein>
<dbReference type="OrthoDB" id="269227at2759"/>
<keyword evidence="7" id="KW-1185">Reference proteome</keyword>
<reference evidence="6" key="2">
    <citation type="submission" date="2020-09" db="EMBL/GenBank/DDBJ databases">
        <title>Reference genome assembly for Australian Ascochyta lentis isolate Al4.</title>
        <authorList>
            <person name="Lee R.C."/>
            <person name="Farfan-Caceres L.M."/>
            <person name="Debler J.W."/>
            <person name="Williams A.H."/>
            <person name="Henares B.M."/>
        </authorList>
    </citation>
    <scope>NUCLEOTIDE SEQUENCE</scope>
    <source>
        <strain evidence="6">Al4</strain>
    </source>
</reference>
<dbReference type="Gene3D" id="3.30.560.10">
    <property type="entry name" value="Glucose Oxidase, domain 3"/>
    <property type="match status" value="1"/>
</dbReference>
<comment type="cofactor">
    <cofactor evidence="4">
        <name>FAD</name>
        <dbReference type="ChEBI" id="CHEBI:57692"/>
    </cofactor>
</comment>
<comment type="caution">
    <text evidence="6">The sequence shown here is derived from an EMBL/GenBank/DDBJ whole genome shotgun (WGS) entry which is preliminary data.</text>
</comment>
<sequence length="605" mass="64863">MVAGNNFGIPGQNATYDYVVVGGGTGGLAVAYRLAEDGTKTVTIVEAGGFYEVENGNTSVVPAYNQDYNYITPDSQWDAPLVDWGFLTTPQAGAQNQVFHYGRGKMLGGCSAENAMNYNRPTVGSLQAWADAVNDTSYTWDQFLPYYQGSINYSNPNMSIRAPNSTVPYIDPVNQSGNPLEVSFPNFAAPFSSWAQLAFRELGITDVHDLISGELIGSQYSPLTLNPKDQSRSSSQTSFLVAAFEESGVNKTNLKVYTHTLAHKVLFDDNKTAYGVVVHSGPATAPAYTLTARNEVIVSAGAFQSPQLLMVSGIGPAETLTSHNIPVIADRPGVGQNMWDHVVLSIGHEVSVETYGRLMNRSIAAEAELAYTTNQSGILTNDQSDYLGWEKLPATSRTTFSTTTSRDLSSFPPDWPEIEYEISSAPFGTPPFSTPDHPLDVGYLQPVLLTPLSRGNISICSANMTDAPLISPNWLTHPTDQAVAVATLKRARGFFNTAALAPILVGEELLPGDQVPVDSSDEAILAYLQKNVGFNWHASCTCKMGRVDDEMAVVDSRARVIGVLGLRVVDASSFALLPPGHPQATVYALAEKIAADILAAGSVVG</sequence>
<dbReference type="PANTHER" id="PTHR11552:SF138">
    <property type="entry name" value="DEHYDROGENASE PKFF-RELATED"/>
    <property type="match status" value="1"/>
</dbReference>
<dbReference type="SUPFAM" id="SSF54373">
    <property type="entry name" value="FAD-linked reductases, C-terminal domain"/>
    <property type="match status" value="1"/>
</dbReference>
<reference evidence="6" key="1">
    <citation type="submission" date="2018-12" db="EMBL/GenBank/DDBJ databases">
        <authorList>
            <person name="Syme R.A."/>
            <person name="Farfan-Caceres L."/>
            <person name="Lichtenzveig J."/>
        </authorList>
    </citation>
    <scope>NUCLEOTIDE SEQUENCE</scope>
    <source>
        <strain evidence="6">Al4</strain>
    </source>
</reference>
<dbReference type="GO" id="GO:0050660">
    <property type="term" value="F:flavin adenine dinucleotide binding"/>
    <property type="evidence" value="ECO:0007669"/>
    <property type="project" value="InterPro"/>
</dbReference>
<accession>A0A8H7ISI7</accession>
<dbReference type="PIRSF" id="PIRSF000137">
    <property type="entry name" value="Alcohol_oxidase"/>
    <property type="match status" value="1"/>
</dbReference>
<name>A0A8H7ISI7_9PLEO</name>
<proteinExistence type="inferred from homology"/>
<dbReference type="PROSITE" id="PS00624">
    <property type="entry name" value="GMC_OXRED_2"/>
    <property type="match status" value="1"/>
</dbReference>
<dbReference type="GO" id="GO:0016614">
    <property type="term" value="F:oxidoreductase activity, acting on CH-OH group of donors"/>
    <property type="evidence" value="ECO:0007669"/>
    <property type="project" value="InterPro"/>
</dbReference>
<dbReference type="Pfam" id="PF05199">
    <property type="entry name" value="GMC_oxred_C"/>
    <property type="match status" value="1"/>
</dbReference>
<dbReference type="PANTHER" id="PTHR11552">
    <property type="entry name" value="GLUCOSE-METHANOL-CHOLINE GMC OXIDOREDUCTASE"/>
    <property type="match status" value="1"/>
</dbReference>
<organism evidence="6 7">
    <name type="scientific">Ascochyta lentis</name>
    <dbReference type="NCBI Taxonomy" id="205686"/>
    <lineage>
        <taxon>Eukaryota</taxon>
        <taxon>Fungi</taxon>
        <taxon>Dikarya</taxon>
        <taxon>Ascomycota</taxon>
        <taxon>Pezizomycotina</taxon>
        <taxon>Dothideomycetes</taxon>
        <taxon>Pleosporomycetidae</taxon>
        <taxon>Pleosporales</taxon>
        <taxon>Pleosporineae</taxon>
        <taxon>Didymellaceae</taxon>
        <taxon>Ascochyta</taxon>
    </lineage>
</organism>
<dbReference type="InterPro" id="IPR012132">
    <property type="entry name" value="GMC_OxRdtase"/>
</dbReference>
<dbReference type="InterPro" id="IPR000172">
    <property type="entry name" value="GMC_OxRdtase_N"/>
</dbReference>
<feature type="domain" description="Glucose-methanol-choline oxidoreductase N-terminal" evidence="5">
    <location>
        <begin position="301"/>
        <end position="315"/>
    </location>
</feature>
<evidence type="ECO:0000259" key="5">
    <source>
        <dbReference type="PROSITE" id="PS00624"/>
    </source>
</evidence>
<comment type="similarity">
    <text evidence="1">Belongs to the GMC oxidoreductase family.</text>
</comment>
<feature type="binding site" evidence="4">
    <location>
        <begin position="536"/>
        <end position="537"/>
    </location>
    <ligand>
        <name>FAD</name>
        <dbReference type="ChEBI" id="CHEBI:57692"/>
    </ligand>
</feature>
<dbReference type="SUPFAM" id="SSF51905">
    <property type="entry name" value="FAD/NAD(P)-binding domain"/>
    <property type="match status" value="1"/>
</dbReference>
<dbReference type="Proteomes" id="UP000651452">
    <property type="component" value="Unassembled WGS sequence"/>
</dbReference>
<dbReference type="GO" id="GO:0044550">
    <property type="term" value="P:secondary metabolite biosynthetic process"/>
    <property type="evidence" value="ECO:0007669"/>
    <property type="project" value="TreeGrafter"/>
</dbReference>
<dbReference type="Pfam" id="PF00732">
    <property type="entry name" value="GMC_oxred_N"/>
    <property type="match status" value="1"/>
</dbReference>
<dbReference type="InterPro" id="IPR007867">
    <property type="entry name" value="GMC_OxRtase_C"/>
</dbReference>
<dbReference type="InterPro" id="IPR036188">
    <property type="entry name" value="FAD/NAD-bd_sf"/>
</dbReference>
<dbReference type="EMBL" id="RZGK01000023">
    <property type="protein sequence ID" value="KAF9690529.1"/>
    <property type="molecule type" value="Genomic_DNA"/>
</dbReference>
<evidence type="ECO:0000313" key="6">
    <source>
        <dbReference type="EMBL" id="KAF9690529.1"/>
    </source>
</evidence>
<keyword evidence="2" id="KW-0325">Glycoprotein</keyword>